<dbReference type="InterPro" id="IPR000834">
    <property type="entry name" value="Peptidase_M14"/>
</dbReference>
<evidence type="ECO:0000256" key="8">
    <source>
        <dbReference type="PROSITE-ProRule" id="PRU01379"/>
    </source>
</evidence>
<keyword evidence="4" id="KW-0479">Metal-binding</keyword>
<dbReference type="InterPro" id="IPR057246">
    <property type="entry name" value="CARBOXYPEPT_ZN_1"/>
</dbReference>
<dbReference type="PROSITE" id="PS52035">
    <property type="entry name" value="PEPTIDASE_M14"/>
    <property type="match status" value="1"/>
</dbReference>
<keyword evidence="10" id="KW-0121">Carboxypeptidase</keyword>
<feature type="domain" description="Peptidase M14" evidence="9">
    <location>
        <begin position="1"/>
        <end position="341"/>
    </location>
</feature>
<dbReference type="SUPFAM" id="SSF53187">
    <property type="entry name" value="Zn-dependent exopeptidases"/>
    <property type="match status" value="1"/>
</dbReference>
<dbReference type="PATRIC" id="fig|1328313.3.peg.2401"/>
<dbReference type="Gene3D" id="3.40.630.10">
    <property type="entry name" value="Zn peptidases"/>
    <property type="match status" value="1"/>
</dbReference>
<dbReference type="GO" id="GO:0008270">
    <property type="term" value="F:zinc ion binding"/>
    <property type="evidence" value="ECO:0007669"/>
    <property type="project" value="InterPro"/>
</dbReference>
<evidence type="ECO:0000256" key="4">
    <source>
        <dbReference type="ARBA" id="ARBA00022723"/>
    </source>
</evidence>
<comment type="caution">
    <text evidence="8">Lacks conserved residue(s) required for the propagation of feature annotation.</text>
</comment>
<protein>
    <submittedName>
        <fullName evidence="10">Peptidase M14 carboxypeptidase A</fullName>
    </submittedName>
</protein>
<comment type="similarity">
    <text evidence="2 8">Belongs to the peptidase M14 family.</text>
</comment>
<comment type="caution">
    <text evidence="10">The sequence shown here is derived from an EMBL/GenBank/DDBJ whole genome shotgun (WGS) entry which is preliminary data.</text>
</comment>
<sequence>MNLKFVDSALPELRQLEHLLELASPLIKSQVLANVSYQDHLLPIHAISMGSTDTSKPVMTFVGGVHGLERIGSQVLLAFLEGIIGRLAWDVSLHHLLEQVRLNFIPLLNPVGMATHRRSNGNSVDLMRNAPVNSQEKTSFLVGGHRISPRIPWYRGKAGETMQPEAQALVNFIQQQTFNSPFSLVLDCHSGFGLHDRIWFPYARSRFQPIQHLGEVFHLRDLLFQAYPYHSYKFEPQAKHYLCHGDLWDYLYDLSLEKPTTFLPLTLEMGSWRWVRKNPAQLLRAVGLFHPIKPHRVKRVLRSHLVLMEFLIRASASYQNWLYDGKSLNMDQKATMLWYDN</sequence>
<dbReference type="GO" id="GO:0006508">
    <property type="term" value="P:proteolysis"/>
    <property type="evidence" value="ECO:0007669"/>
    <property type="project" value="UniProtKB-KW"/>
</dbReference>
<dbReference type="OrthoDB" id="9779324at2"/>
<evidence type="ECO:0000313" key="11">
    <source>
        <dbReference type="Proteomes" id="UP000019276"/>
    </source>
</evidence>
<keyword evidence="6" id="KW-0862">Zinc</keyword>
<dbReference type="STRING" id="1328313.DS2_11743"/>
<reference evidence="10 11" key="1">
    <citation type="journal article" date="2014" name="Genome Announc.">
        <title>Draft Genome Sequence of the Agar-Degrading Bacterium Catenovulum sp. Strain DS-2, Isolated from Intestines of Haliotis diversicolor.</title>
        <authorList>
            <person name="Shan D."/>
            <person name="Li X."/>
            <person name="Gu Z."/>
            <person name="Wei G."/>
            <person name="Gao Z."/>
            <person name="Shao Z."/>
        </authorList>
    </citation>
    <scope>NUCLEOTIDE SEQUENCE [LARGE SCALE GENOMIC DNA]</scope>
    <source>
        <strain evidence="10 11">DS-2</strain>
    </source>
</reference>
<keyword evidence="3" id="KW-0645">Protease</keyword>
<proteinExistence type="inferred from homology"/>
<dbReference type="GO" id="GO:0004181">
    <property type="term" value="F:metallocarboxypeptidase activity"/>
    <property type="evidence" value="ECO:0007669"/>
    <property type="project" value="InterPro"/>
</dbReference>
<dbReference type="AlphaFoldDB" id="W7QA18"/>
<comment type="cofactor">
    <cofactor evidence="1">
        <name>Zn(2+)</name>
        <dbReference type="ChEBI" id="CHEBI:29105"/>
    </cofactor>
</comment>
<organism evidence="10 11">
    <name type="scientific">Catenovulum agarivorans DS-2</name>
    <dbReference type="NCBI Taxonomy" id="1328313"/>
    <lineage>
        <taxon>Bacteria</taxon>
        <taxon>Pseudomonadati</taxon>
        <taxon>Pseudomonadota</taxon>
        <taxon>Gammaproteobacteria</taxon>
        <taxon>Alteromonadales</taxon>
        <taxon>Alteromonadaceae</taxon>
        <taxon>Catenovulum</taxon>
    </lineage>
</organism>
<dbReference type="RefSeq" id="WP_035014991.1">
    <property type="nucleotide sequence ID" value="NZ_ARZY01000021.1"/>
</dbReference>
<name>W7QA18_9ALTE</name>
<accession>W7QA18</accession>
<evidence type="ECO:0000256" key="2">
    <source>
        <dbReference type="ARBA" id="ARBA00005988"/>
    </source>
</evidence>
<dbReference type="PANTHER" id="PTHR11705">
    <property type="entry name" value="PROTEASE FAMILY M14 CARBOXYPEPTIDASE A,B"/>
    <property type="match status" value="1"/>
</dbReference>
<dbReference type="GO" id="GO:0005615">
    <property type="term" value="C:extracellular space"/>
    <property type="evidence" value="ECO:0007669"/>
    <property type="project" value="TreeGrafter"/>
</dbReference>
<evidence type="ECO:0000256" key="3">
    <source>
        <dbReference type="ARBA" id="ARBA00022670"/>
    </source>
</evidence>
<dbReference type="eggNOG" id="COG2866">
    <property type="taxonomic scope" value="Bacteria"/>
</dbReference>
<evidence type="ECO:0000256" key="5">
    <source>
        <dbReference type="ARBA" id="ARBA00022801"/>
    </source>
</evidence>
<evidence type="ECO:0000256" key="7">
    <source>
        <dbReference type="ARBA" id="ARBA00023049"/>
    </source>
</evidence>
<dbReference type="PANTHER" id="PTHR11705:SF143">
    <property type="entry name" value="SLL0236 PROTEIN"/>
    <property type="match status" value="1"/>
</dbReference>
<keyword evidence="5" id="KW-0378">Hydrolase</keyword>
<evidence type="ECO:0000256" key="1">
    <source>
        <dbReference type="ARBA" id="ARBA00001947"/>
    </source>
</evidence>
<keyword evidence="7" id="KW-0482">Metalloprotease</keyword>
<dbReference type="Proteomes" id="UP000019276">
    <property type="component" value="Unassembled WGS sequence"/>
</dbReference>
<evidence type="ECO:0000256" key="6">
    <source>
        <dbReference type="ARBA" id="ARBA00022833"/>
    </source>
</evidence>
<gene>
    <name evidence="10" type="ORF">DS2_11743</name>
</gene>
<dbReference type="EMBL" id="ARZY01000021">
    <property type="protein sequence ID" value="EWH09639.1"/>
    <property type="molecule type" value="Genomic_DNA"/>
</dbReference>
<evidence type="ECO:0000259" key="9">
    <source>
        <dbReference type="PROSITE" id="PS52035"/>
    </source>
</evidence>
<dbReference type="PROSITE" id="PS00132">
    <property type="entry name" value="CARBOXYPEPT_ZN_1"/>
    <property type="match status" value="1"/>
</dbReference>
<dbReference type="Pfam" id="PF00246">
    <property type="entry name" value="Peptidase_M14"/>
    <property type="match status" value="1"/>
</dbReference>
<evidence type="ECO:0000313" key="10">
    <source>
        <dbReference type="EMBL" id="EWH09639.1"/>
    </source>
</evidence>
<keyword evidence="11" id="KW-1185">Reference proteome</keyword>